<organism evidence="1 2">
    <name type="scientific">Aspergillus heteromorphus CBS 117.55</name>
    <dbReference type="NCBI Taxonomy" id="1448321"/>
    <lineage>
        <taxon>Eukaryota</taxon>
        <taxon>Fungi</taxon>
        <taxon>Dikarya</taxon>
        <taxon>Ascomycota</taxon>
        <taxon>Pezizomycotina</taxon>
        <taxon>Eurotiomycetes</taxon>
        <taxon>Eurotiomycetidae</taxon>
        <taxon>Eurotiales</taxon>
        <taxon>Aspergillaceae</taxon>
        <taxon>Aspergillus</taxon>
        <taxon>Aspergillus subgen. Circumdati</taxon>
    </lineage>
</organism>
<dbReference type="AlphaFoldDB" id="A0A317UXM3"/>
<reference evidence="1 2" key="1">
    <citation type="submission" date="2016-12" db="EMBL/GenBank/DDBJ databases">
        <title>The genomes of Aspergillus section Nigri reveals drivers in fungal speciation.</title>
        <authorList>
            <consortium name="DOE Joint Genome Institute"/>
            <person name="Vesth T.C."/>
            <person name="Nybo J."/>
            <person name="Theobald S."/>
            <person name="Brandl J."/>
            <person name="Frisvad J.C."/>
            <person name="Nielsen K.F."/>
            <person name="Lyhne E.K."/>
            <person name="Kogle M.E."/>
            <person name="Kuo A."/>
            <person name="Riley R."/>
            <person name="Clum A."/>
            <person name="Nolan M."/>
            <person name="Lipzen A."/>
            <person name="Salamov A."/>
            <person name="Henrissat B."/>
            <person name="Wiebenga A."/>
            <person name="De Vries R.P."/>
            <person name="Grigoriev I.V."/>
            <person name="Mortensen U.H."/>
            <person name="Andersen M.R."/>
            <person name="Baker S.E."/>
        </authorList>
    </citation>
    <scope>NUCLEOTIDE SEQUENCE [LARGE SCALE GENOMIC DNA]</scope>
    <source>
        <strain evidence="1 2">CBS 117.55</strain>
    </source>
</reference>
<sequence>MIAVWPRRPVGRNGERWIRGPLHGIPIPVKHNLPAYHARENTAVIELFLDDWLPG</sequence>
<dbReference type="RefSeq" id="XP_025394702.1">
    <property type="nucleotide sequence ID" value="XM_025538402.1"/>
</dbReference>
<dbReference type="GeneID" id="37060639"/>
<dbReference type="EMBL" id="MSFL01000048">
    <property type="protein sequence ID" value="PWY66031.1"/>
    <property type="molecule type" value="Genomic_DNA"/>
</dbReference>
<keyword evidence="2" id="KW-1185">Reference proteome</keyword>
<evidence type="ECO:0000313" key="2">
    <source>
        <dbReference type="Proteomes" id="UP000247233"/>
    </source>
</evidence>
<evidence type="ECO:0000313" key="1">
    <source>
        <dbReference type="EMBL" id="PWY66031.1"/>
    </source>
</evidence>
<proteinExistence type="predicted"/>
<gene>
    <name evidence="1" type="ORF">BO70DRAFT_176125</name>
</gene>
<name>A0A317UXM3_9EURO</name>
<dbReference type="Proteomes" id="UP000247233">
    <property type="component" value="Unassembled WGS sequence"/>
</dbReference>
<protein>
    <submittedName>
        <fullName evidence="1">Uncharacterized protein</fullName>
    </submittedName>
</protein>
<dbReference type="VEuPathDB" id="FungiDB:BO70DRAFT_176125"/>
<accession>A0A317UXM3</accession>
<comment type="caution">
    <text evidence="1">The sequence shown here is derived from an EMBL/GenBank/DDBJ whole genome shotgun (WGS) entry which is preliminary data.</text>
</comment>